<dbReference type="InterPro" id="IPR036661">
    <property type="entry name" value="Luciferase-like_sf"/>
</dbReference>
<dbReference type="PANTHER" id="PTHR43244:SF1">
    <property type="entry name" value="5,10-METHYLENETETRAHYDROMETHANOPTERIN REDUCTASE"/>
    <property type="match status" value="1"/>
</dbReference>
<accession>A0A7C4I8G2</accession>
<comment type="caution">
    <text evidence="3">The sequence shown here is derived from an EMBL/GenBank/DDBJ whole genome shotgun (WGS) entry which is preliminary data.</text>
</comment>
<dbReference type="EMBL" id="DTAD01000069">
    <property type="protein sequence ID" value="HGN90712.1"/>
    <property type="molecule type" value="Genomic_DNA"/>
</dbReference>
<dbReference type="Gene3D" id="3.20.20.30">
    <property type="entry name" value="Luciferase-like domain"/>
    <property type="match status" value="1"/>
</dbReference>
<dbReference type="SUPFAM" id="SSF51679">
    <property type="entry name" value="Bacterial luciferase-like"/>
    <property type="match status" value="1"/>
</dbReference>
<protein>
    <submittedName>
        <fullName evidence="3">LLM class flavin-dependent oxidoreductase</fullName>
    </submittedName>
</protein>
<dbReference type="InterPro" id="IPR011251">
    <property type="entry name" value="Luciferase-like_dom"/>
</dbReference>
<dbReference type="GO" id="GO:0016705">
    <property type="term" value="F:oxidoreductase activity, acting on paired donors, with incorporation or reduction of molecular oxygen"/>
    <property type="evidence" value="ECO:0007669"/>
    <property type="project" value="InterPro"/>
</dbReference>
<evidence type="ECO:0000256" key="1">
    <source>
        <dbReference type="ARBA" id="ARBA00023002"/>
    </source>
</evidence>
<gene>
    <name evidence="3" type="ORF">ENT82_06275</name>
</gene>
<dbReference type="AlphaFoldDB" id="A0A7C4I8G2"/>
<name>A0A7C4I8G2_CALS0</name>
<organism evidence="3">
    <name type="scientific">Caldiarchaeum subterraneum</name>
    <dbReference type="NCBI Taxonomy" id="311458"/>
    <lineage>
        <taxon>Archaea</taxon>
        <taxon>Nitrososphaerota</taxon>
        <taxon>Candidatus Caldarchaeales</taxon>
        <taxon>Candidatus Caldarchaeaceae</taxon>
        <taxon>Candidatus Caldarchaeum</taxon>
    </lineage>
</organism>
<proteinExistence type="predicted"/>
<dbReference type="InterPro" id="IPR050564">
    <property type="entry name" value="F420-G6PD/mer"/>
</dbReference>
<feature type="domain" description="Luciferase-like" evidence="2">
    <location>
        <begin position="24"/>
        <end position="274"/>
    </location>
</feature>
<dbReference type="PANTHER" id="PTHR43244">
    <property type="match status" value="1"/>
</dbReference>
<sequence>MFVSSSFPVPSQALFSVALEGDKDFETCLAVAKTIDGNHFYSLHFYEHLPWRPAWSLSTAVAPYLKHIRVGPVTVPANLYSPAVNARFLAYLNTLAPGAVLGVSRGAYMGEKRAMISEVVEKVKMIVEEYSRISWRVSSEPEVYVGTSGPKLARAAASLDYVKGIVVDNLANPRYAQYLRNILDETGRKDIQLIARPFTYIGEEMDKLLEALWSYVPELVGDSPMLAAAGIDYRDLLAHEPSVEEKMVENLALGGDVDAIVEKAAQLIRAGVSHICFGHPLGENPVEAVKMLRDRVVPVLVEEFG</sequence>
<evidence type="ECO:0000259" key="2">
    <source>
        <dbReference type="Pfam" id="PF00296"/>
    </source>
</evidence>
<reference evidence="3" key="1">
    <citation type="journal article" date="2020" name="mSystems">
        <title>Genome- and Community-Level Interaction Insights into Carbon Utilization and Element Cycling Functions of Hydrothermarchaeota in Hydrothermal Sediment.</title>
        <authorList>
            <person name="Zhou Z."/>
            <person name="Liu Y."/>
            <person name="Xu W."/>
            <person name="Pan J."/>
            <person name="Luo Z.H."/>
            <person name="Li M."/>
        </authorList>
    </citation>
    <scope>NUCLEOTIDE SEQUENCE [LARGE SCALE GENOMIC DNA]</scope>
    <source>
        <strain evidence="3">SpSt-613</strain>
    </source>
</reference>
<evidence type="ECO:0000313" key="3">
    <source>
        <dbReference type="EMBL" id="HGN90712.1"/>
    </source>
</evidence>
<keyword evidence="1" id="KW-0560">Oxidoreductase</keyword>
<dbReference type="Pfam" id="PF00296">
    <property type="entry name" value="Bac_luciferase"/>
    <property type="match status" value="1"/>
</dbReference>